<dbReference type="EMBL" id="VYZN01000041">
    <property type="protein sequence ID" value="KAE9531563.1"/>
    <property type="molecule type" value="Genomic_DNA"/>
</dbReference>
<dbReference type="AlphaFoldDB" id="A0A6G0TGQ7"/>
<sequence>MPTKLQYNRFLYYDYFTRNGFEINVRMYSSLVISLLLCNIEIGCLLLTAARWAAAMVRPIEMDGVTMLLRLASSQTDKVFTAVLPKPLVTASGIPAIAPKHCATIYRADFNNEHWPLTKKLTVTAGVAIVNPKVREICMIADEPKASSHIMLPQPRNKRIAVPKNSANSILHILLLSDTSSIAIIP</sequence>
<feature type="transmembrane region" description="Helical" evidence="1">
    <location>
        <begin position="27"/>
        <end position="50"/>
    </location>
</feature>
<comment type="caution">
    <text evidence="2">The sequence shown here is derived from an EMBL/GenBank/DDBJ whole genome shotgun (WGS) entry which is preliminary data.</text>
</comment>
<name>A0A6G0TGQ7_APHGL</name>
<evidence type="ECO:0000313" key="3">
    <source>
        <dbReference type="Proteomes" id="UP000475862"/>
    </source>
</evidence>
<gene>
    <name evidence="2" type="ORF">AGLY_010769</name>
</gene>
<accession>A0A6G0TGQ7</accession>
<keyword evidence="1" id="KW-0472">Membrane</keyword>
<keyword evidence="1" id="KW-1133">Transmembrane helix</keyword>
<reference evidence="2 3" key="1">
    <citation type="submission" date="2019-08" db="EMBL/GenBank/DDBJ databases">
        <title>The genome of the soybean aphid Biotype 1, its phylome, world population structure and adaptation to the North American continent.</title>
        <authorList>
            <person name="Giordano R."/>
            <person name="Donthu R.K."/>
            <person name="Hernandez A.G."/>
            <person name="Wright C.L."/>
            <person name="Zimin A.V."/>
        </authorList>
    </citation>
    <scope>NUCLEOTIDE SEQUENCE [LARGE SCALE GENOMIC DNA]</scope>
    <source>
        <tissue evidence="2">Whole aphids</tissue>
    </source>
</reference>
<proteinExistence type="predicted"/>
<evidence type="ECO:0000313" key="2">
    <source>
        <dbReference type="EMBL" id="KAE9531563.1"/>
    </source>
</evidence>
<organism evidence="2 3">
    <name type="scientific">Aphis glycines</name>
    <name type="common">Soybean aphid</name>
    <dbReference type="NCBI Taxonomy" id="307491"/>
    <lineage>
        <taxon>Eukaryota</taxon>
        <taxon>Metazoa</taxon>
        <taxon>Ecdysozoa</taxon>
        <taxon>Arthropoda</taxon>
        <taxon>Hexapoda</taxon>
        <taxon>Insecta</taxon>
        <taxon>Pterygota</taxon>
        <taxon>Neoptera</taxon>
        <taxon>Paraneoptera</taxon>
        <taxon>Hemiptera</taxon>
        <taxon>Sternorrhyncha</taxon>
        <taxon>Aphidomorpha</taxon>
        <taxon>Aphidoidea</taxon>
        <taxon>Aphididae</taxon>
        <taxon>Aphidini</taxon>
        <taxon>Aphis</taxon>
        <taxon>Aphis</taxon>
    </lineage>
</organism>
<dbReference type="Proteomes" id="UP000475862">
    <property type="component" value="Unassembled WGS sequence"/>
</dbReference>
<feature type="non-terminal residue" evidence="2">
    <location>
        <position position="186"/>
    </location>
</feature>
<protein>
    <submittedName>
        <fullName evidence="2">Uncharacterized protein</fullName>
    </submittedName>
</protein>
<keyword evidence="3" id="KW-1185">Reference proteome</keyword>
<keyword evidence="1" id="KW-0812">Transmembrane</keyword>
<evidence type="ECO:0000256" key="1">
    <source>
        <dbReference type="SAM" id="Phobius"/>
    </source>
</evidence>